<protein>
    <submittedName>
        <fullName evidence="3">Uncharacterized protein K02A2.6-like</fullName>
    </submittedName>
</protein>
<dbReference type="AlphaFoldDB" id="A0A6P7TEL4"/>
<sequence>MFNYPLPTPEDIFAKLDSGKIFSKLDLSDAYLQIRLDDECFKYLTINIHKGLYKYNRLSFGLKVTLVIFEQIMDAMLANCEFAIVYLDDILIKSGSRSQHVQHVKKTFKKLNEYRFTLSRDSSVWG</sequence>
<dbReference type="Gene3D" id="3.30.70.270">
    <property type="match status" value="1"/>
</dbReference>
<dbReference type="Pfam" id="PF00078">
    <property type="entry name" value="RVT_1"/>
    <property type="match status" value="1"/>
</dbReference>
<proteinExistence type="predicted"/>
<gene>
    <name evidence="3" type="primary">LOC115222344</name>
</gene>
<dbReference type="InterPro" id="IPR000477">
    <property type="entry name" value="RT_dom"/>
</dbReference>
<dbReference type="InterPro" id="IPR050951">
    <property type="entry name" value="Retrovirus_Pol_polyprotein"/>
</dbReference>
<evidence type="ECO:0000259" key="1">
    <source>
        <dbReference type="Pfam" id="PF00078"/>
    </source>
</evidence>
<accession>A0A6P7TEL4</accession>
<dbReference type="RefSeq" id="XP_029648392.1">
    <property type="nucleotide sequence ID" value="XM_029792532.1"/>
</dbReference>
<dbReference type="CDD" id="cd01647">
    <property type="entry name" value="RT_LTR"/>
    <property type="match status" value="1"/>
</dbReference>
<dbReference type="PANTHER" id="PTHR37984">
    <property type="entry name" value="PROTEIN CBG26694"/>
    <property type="match status" value="1"/>
</dbReference>
<dbReference type="Proteomes" id="UP000515154">
    <property type="component" value="Linkage group LG19"/>
</dbReference>
<feature type="domain" description="Reverse transcriptase" evidence="1">
    <location>
        <begin position="6"/>
        <end position="120"/>
    </location>
</feature>
<organism evidence="2 3">
    <name type="scientific">Octopus sinensis</name>
    <name type="common">East Asian common octopus</name>
    <dbReference type="NCBI Taxonomy" id="2607531"/>
    <lineage>
        <taxon>Eukaryota</taxon>
        <taxon>Metazoa</taxon>
        <taxon>Spiralia</taxon>
        <taxon>Lophotrochozoa</taxon>
        <taxon>Mollusca</taxon>
        <taxon>Cephalopoda</taxon>
        <taxon>Coleoidea</taxon>
        <taxon>Octopodiformes</taxon>
        <taxon>Octopoda</taxon>
        <taxon>Incirrata</taxon>
        <taxon>Octopodidae</taxon>
        <taxon>Octopus</taxon>
    </lineage>
</organism>
<keyword evidence="2" id="KW-1185">Reference proteome</keyword>
<dbReference type="InterPro" id="IPR043128">
    <property type="entry name" value="Rev_trsase/Diguanyl_cyclase"/>
</dbReference>
<dbReference type="InterPro" id="IPR043502">
    <property type="entry name" value="DNA/RNA_pol_sf"/>
</dbReference>
<dbReference type="SUPFAM" id="SSF56672">
    <property type="entry name" value="DNA/RNA polymerases"/>
    <property type="match status" value="1"/>
</dbReference>
<dbReference type="KEGG" id="osn:115222344"/>
<evidence type="ECO:0000313" key="2">
    <source>
        <dbReference type="Proteomes" id="UP000515154"/>
    </source>
</evidence>
<name>A0A6P7TEL4_9MOLL</name>
<dbReference type="PANTHER" id="PTHR37984:SF5">
    <property type="entry name" value="PROTEIN NYNRIN-LIKE"/>
    <property type="match status" value="1"/>
</dbReference>
<evidence type="ECO:0000313" key="3">
    <source>
        <dbReference type="RefSeq" id="XP_029648392.1"/>
    </source>
</evidence>
<reference evidence="3" key="1">
    <citation type="submission" date="2025-08" db="UniProtKB">
        <authorList>
            <consortium name="RefSeq"/>
        </authorList>
    </citation>
    <scope>IDENTIFICATION</scope>
</reference>